<protein>
    <submittedName>
        <fullName evidence="2">Uncharacterized protein</fullName>
    </submittedName>
</protein>
<accession>A0ABR1WYI3</accession>
<keyword evidence="3" id="KW-1185">Reference proteome</keyword>
<name>A0ABR1WYI3_9PEZI</name>
<dbReference type="EMBL" id="JAQQWN010000004">
    <property type="protein sequence ID" value="KAK8088210.1"/>
    <property type="molecule type" value="Genomic_DNA"/>
</dbReference>
<evidence type="ECO:0000313" key="3">
    <source>
        <dbReference type="Proteomes" id="UP001433268"/>
    </source>
</evidence>
<dbReference type="RefSeq" id="XP_066671104.1">
    <property type="nucleotide sequence ID" value="XM_066807486.1"/>
</dbReference>
<reference evidence="2 3" key="1">
    <citation type="submission" date="2023-01" db="EMBL/GenBank/DDBJ databases">
        <title>Analysis of 21 Apiospora genomes using comparative genomics revels a genus with tremendous synthesis potential of carbohydrate active enzymes and secondary metabolites.</title>
        <authorList>
            <person name="Sorensen T."/>
        </authorList>
    </citation>
    <scope>NUCLEOTIDE SEQUENCE [LARGE SCALE GENOMIC DNA]</scope>
    <source>
        <strain evidence="2 3">CBS 114990</strain>
    </source>
</reference>
<evidence type="ECO:0000256" key="1">
    <source>
        <dbReference type="SAM" id="MobiDB-lite"/>
    </source>
</evidence>
<gene>
    <name evidence="2" type="ORF">PG997_003171</name>
</gene>
<sequence>MEPFSPSENAHHAWHKHRWETTGRWPPETAPQIFVRAFLHGPEDLPVLDHSHIFSATRATRSGLAGNEALLTAVESQPSLHRPQGEEQEEQETLQPAVVASIQTHPLWLHGTKQLRAIVLTQAASVRWKLFGLFLPPSAGGLVRRGSAFPSSQSSQTPSNNHLSGVKSSRDSKGPSRLHYSSRLPYGSLGLHQNPARPNTKGRSPSPPPSLQWSPAPELQLPNLSLVWSESKPKKPSPYYTTKAWGIFPSCRHDTANHVAASRLRLPYSSSRIAAKGRTEACKVYLAPTATGLSHQSAPWSIPPLS</sequence>
<organism evidence="2 3">
    <name type="scientific">Apiospora hydei</name>
    <dbReference type="NCBI Taxonomy" id="1337664"/>
    <lineage>
        <taxon>Eukaryota</taxon>
        <taxon>Fungi</taxon>
        <taxon>Dikarya</taxon>
        <taxon>Ascomycota</taxon>
        <taxon>Pezizomycotina</taxon>
        <taxon>Sordariomycetes</taxon>
        <taxon>Xylariomycetidae</taxon>
        <taxon>Amphisphaeriales</taxon>
        <taxon>Apiosporaceae</taxon>
        <taxon>Apiospora</taxon>
    </lineage>
</organism>
<dbReference type="Proteomes" id="UP001433268">
    <property type="component" value="Unassembled WGS sequence"/>
</dbReference>
<feature type="region of interest" description="Disordered" evidence="1">
    <location>
        <begin position="146"/>
        <end position="215"/>
    </location>
</feature>
<proteinExistence type="predicted"/>
<dbReference type="GeneID" id="92040546"/>
<evidence type="ECO:0000313" key="2">
    <source>
        <dbReference type="EMBL" id="KAK8088210.1"/>
    </source>
</evidence>
<feature type="compositionally biased region" description="Low complexity" evidence="1">
    <location>
        <begin position="150"/>
        <end position="161"/>
    </location>
</feature>
<comment type="caution">
    <text evidence="2">The sequence shown here is derived from an EMBL/GenBank/DDBJ whole genome shotgun (WGS) entry which is preliminary data.</text>
</comment>